<reference evidence="6" key="2">
    <citation type="journal article" date="2021" name="PeerJ">
        <title>Extensive microbial diversity within the chicken gut microbiome revealed by metagenomics and culture.</title>
        <authorList>
            <person name="Gilroy R."/>
            <person name="Ravi A."/>
            <person name="Getino M."/>
            <person name="Pursley I."/>
            <person name="Horton D.L."/>
            <person name="Alikhan N.F."/>
            <person name="Baker D."/>
            <person name="Gharbi K."/>
            <person name="Hall N."/>
            <person name="Watson M."/>
            <person name="Adriaenssens E.M."/>
            <person name="Foster-Nyarko E."/>
            <person name="Jarju S."/>
            <person name="Secka A."/>
            <person name="Antonio M."/>
            <person name="Oren A."/>
            <person name="Chaudhuri R.R."/>
            <person name="La Ragione R."/>
            <person name="Hildebrand F."/>
            <person name="Pallen M.J."/>
        </authorList>
    </citation>
    <scope>NUCLEOTIDE SEQUENCE</scope>
    <source>
        <strain evidence="6">D3-1215</strain>
    </source>
</reference>
<gene>
    <name evidence="5 6" type="primary">tatC</name>
    <name evidence="6" type="ORF">IAC32_01365</name>
</gene>
<dbReference type="PRINTS" id="PR01840">
    <property type="entry name" value="TATCFAMILY"/>
</dbReference>
<comment type="similarity">
    <text evidence="5">Belongs to the TatC family.</text>
</comment>
<feature type="transmembrane region" description="Helical" evidence="5">
    <location>
        <begin position="230"/>
        <end position="251"/>
    </location>
</feature>
<dbReference type="HAMAP" id="MF_00902">
    <property type="entry name" value="TatC"/>
    <property type="match status" value="1"/>
</dbReference>
<evidence type="ECO:0000256" key="5">
    <source>
        <dbReference type="HAMAP-Rule" id="MF_00902"/>
    </source>
</evidence>
<dbReference type="EMBL" id="JADIMR010000019">
    <property type="protein sequence ID" value="MBO8446384.1"/>
    <property type="molecule type" value="Genomic_DNA"/>
</dbReference>
<keyword evidence="4 5" id="KW-0472">Membrane</keyword>
<accession>A0A9D9HD08</accession>
<evidence type="ECO:0000256" key="3">
    <source>
        <dbReference type="ARBA" id="ARBA00022989"/>
    </source>
</evidence>
<comment type="subcellular location">
    <subcellularLocation>
        <location evidence="5">Cell membrane</location>
        <topology evidence="5">Multi-pass membrane protein</topology>
    </subcellularLocation>
    <subcellularLocation>
        <location evidence="1">Membrane</location>
        <topology evidence="1">Multi-pass membrane protein</topology>
    </subcellularLocation>
</comment>
<dbReference type="Proteomes" id="UP000823637">
    <property type="component" value="Unassembled WGS sequence"/>
</dbReference>
<comment type="function">
    <text evidence="5">Part of the twin-arginine translocation (Tat) system that transports large folded proteins containing a characteristic twin-arginine motif in their signal peptide across membranes.</text>
</comment>
<name>A0A9D9HD08_9BACT</name>
<evidence type="ECO:0000256" key="1">
    <source>
        <dbReference type="ARBA" id="ARBA00004141"/>
    </source>
</evidence>
<keyword evidence="3 5" id="KW-1133">Transmembrane helix</keyword>
<protein>
    <recommendedName>
        <fullName evidence="5">Sec-independent protein translocase protein TatC</fullName>
    </recommendedName>
</protein>
<dbReference type="Pfam" id="PF00902">
    <property type="entry name" value="TatC"/>
    <property type="match status" value="1"/>
</dbReference>
<feature type="transmembrane region" description="Helical" evidence="5">
    <location>
        <begin position="128"/>
        <end position="150"/>
    </location>
</feature>
<comment type="caution">
    <text evidence="6">The sequence shown here is derived from an EMBL/GenBank/DDBJ whole genome shotgun (WGS) entry which is preliminary data.</text>
</comment>
<keyword evidence="5" id="KW-0653">Protein transport</keyword>
<keyword evidence="5" id="KW-0811">Translocation</keyword>
<sequence length="255" mass="28332">MSKASDTQLDFWGHLDILRSCLIRIIAAASVCAIVAFFFKDVLFSVVLAPKDSGFVSYKLFDILGAPVEEFNVELINTGLSRQFVLHMKIAFYAGLMAASPYALYVLFGFVSPALYPNEKKYARQAVVGGYAMFVVGLLVGYFLVFPLTFRFLSTYQVSSEIANLISIDSYLDSLILLCLAMGVFFELPILCVLLSKTGIITAKMMRDKRRYAIVIILTAAAFITPTSDVFTLMIVALPVYLLYEVSILLISKRP</sequence>
<keyword evidence="2 5" id="KW-0812">Transmembrane</keyword>
<feature type="transmembrane region" description="Helical" evidence="5">
    <location>
        <begin position="175"/>
        <end position="196"/>
    </location>
</feature>
<evidence type="ECO:0000256" key="4">
    <source>
        <dbReference type="ARBA" id="ARBA00023136"/>
    </source>
</evidence>
<feature type="transmembrane region" description="Helical" evidence="5">
    <location>
        <begin position="21"/>
        <end position="39"/>
    </location>
</feature>
<reference evidence="6" key="1">
    <citation type="submission" date="2020-10" db="EMBL/GenBank/DDBJ databases">
        <authorList>
            <person name="Gilroy R."/>
        </authorList>
    </citation>
    <scope>NUCLEOTIDE SEQUENCE</scope>
    <source>
        <strain evidence="6">D3-1215</strain>
    </source>
</reference>
<dbReference type="GO" id="GO:0043953">
    <property type="term" value="P:protein transport by the Tat complex"/>
    <property type="evidence" value="ECO:0007669"/>
    <property type="project" value="UniProtKB-UniRule"/>
</dbReference>
<dbReference type="PANTHER" id="PTHR30371:SF0">
    <property type="entry name" value="SEC-INDEPENDENT PROTEIN TRANSLOCASE PROTEIN TATC, CHLOROPLASTIC-RELATED"/>
    <property type="match status" value="1"/>
</dbReference>
<dbReference type="InterPro" id="IPR002033">
    <property type="entry name" value="TatC"/>
</dbReference>
<comment type="subunit">
    <text evidence="5">Forms a complex with TatA.</text>
</comment>
<evidence type="ECO:0000313" key="7">
    <source>
        <dbReference type="Proteomes" id="UP000823637"/>
    </source>
</evidence>
<dbReference type="GO" id="GO:0033281">
    <property type="term" value="C:TAT protein transport complex"/>
    <property type="evidence" value="ECO:0007669"/>
    <property type="project" value="UniProtKB-UniRule"/>
</dbReference>
<organism evidence="6 7">
    <name type="scientific">Candidatus Enterocola intestinipullorum</name>
    <dbReference type="NCBI Taxonomy" id="2840783"/>
    <lineage>
        <taxon>Bacteria</taxon>
        <taxon>Pseudomonadati</taxon>
        <taxon>Bacteroidota</taxon>
        <taxon>Bacteroidia</taxon>
        <taxon>Bacteroidales</taxon>
        <taxon>Candidatus Enterocola</taxon>
    </lineage>
</organism>
<dbReference type="AlphaFoldDB" id="A0A9D9HD08"/>
<feature type="transmembrane region" description="Helical" evidence="5">
    <location>
        <begin position="208"/>
        <end position="224"/>
    </location>
</feature>
<keyword evidence="5" id="KW-0813">Transport</keyword>
<dbReference type="GO" id="GO:0009977">
    <property type="term" value="F:proton motive force dependent protein transmembrane transporter activity"/>
    <property type="evidence" value="ECO:0007669"/>
    <property type="project" value="TreeGrafter"/>
</dbReference>
<evidence type="ECO:0000313" key="6">
    <source>
        <dbReference type="EMBL" id="MBO8446384.1"/>
    </source>
</evidence>
<keyword evidence="5" id="KW-1003">Cell membrane</keyword>
<proteinExistence type="inferred from homology"/>
<feature type="transmembrane region" description="Helical" evidence="5">
    <location>
        <begin position="90"/>
        <end position="116"/>
    </location>
</feature>
<evidence type="ECO:0000256" key="2">
    <source>
        <dbReference type="ARBA" id="ARBA00022692"/>
    </source>
</evidence>
<dbReference type="NCBIfam" id="TIGR00945">
    <property type="entry name" value="tatC"/>
    <property type="match status" value="1"/>
</dbReference>
<dbReference type="GO" id="GO:0065002">
    <property type="term" value="P:intracellular protein transmembrane transport"/>
    <property type="evidence" value="ECO:0007669"/>
    <property type="project" value="TreeGrafter"/>
</dbReference>
<dbReference type="PANTHER" id="PTHR30371">
    <property type="entry name" value="SEC-INDEPENDENT PROTEIN TRANSLOCASE PROTEIN TATC"/>
    <property type="match status" value="1"/>
</dbReference>